<dbReference type="SUPFAM" id="SSF81901">
    <property type="entry name" value="HCP-like"/>
    <property type="match status" value="1"/>
</dbReference>
<dbReference type="PANTHER" id="PTHR36792:SF5">
    <property type="entry name" value="SEL1 REPEAT PROTEIN"/>
    <property type="match status" value="1"/>
</dbReference>
<gene>
    <name evidence="1" type="ORF">CSSPJE1EN1_LOCUS7548</name>
</gene>
<dbReference type="PANTHER" id="PTHR36792">
    <property type="entry name" value="EXPRESSED PROTEIN"/>
    <property type="match status" value="1"/>
</dbReference>
<keyword evidence="2" id="KW-1185">Reference proteome</keyword>
<proteinExistence type="predicted"/>
<evidence type="ECO:0008006" key="3">
    <source>
        <dbReference type="Google" id="ProtNLM"/>
    </source>
</evidence>
<name>A0ABP0W5J6_9BRYO</name>
<organism evidence="1 2">
    <name type="scientific">Sphagnum jensenii</name>
    <dbReference type="NCBI Taxonomy" id="128206"/>
    <lineage>
        <taxon>Eukaryota</taxon>
        <taxon>Viridiplantae</taxon>
        <taxon>Streptophyta</taxon>
        <taxon>Embryophyta</taxon>
        <taxon>Bryophyta</taxon>
        <taxon>Sphagnophytina</taxon>
        <taxon>Sphagnopsida</taxon>
        <taxon>Sphagnales</taxon>
        <taxon>Sphagnaceae</taxon>
        <taxon>Sphagnum</taxon>
    </lineage>
</organism>
<evidence type="ECO:0000313" key="2">
    <source>
        <dbReference type="Proteomes" id="UP001497444"/>
    </source>
</evidence>
<evidence type="ECO:0000313" key="1">
    <source>
        <dbReference type="EMBL" id="CAK9262070.1"/>
    </source>
</evidence>
<reference evidence="1" key="1">
    <citation type="submission" date="2024-02" db="EMBL/GenBank/DDBJ databases">
        <authorList>
            <consortium name="ELIXIR-Norway"/>
            <consortium name="Elixir Norway"/>
        </authorList>
    </citation>
    <scope>NUCLEOTIDE SEQUENCE</scope>
</reference>
<protein>
    <recommendedName>
        <fullName evidence="3">Sel1 repeat family protein</fullName>
    </recommendedName>
</protein>
<dbReference type="InterPro" id="IPR011990">
    <property type="entry name" value="TPR-like_helical_dom_sf"/>
</dbReference>
<dbReference type="Proteomes" id="UP001497444">
    <property type="component" value="Chromosome 14"/>
</dbReference>
<dbReference type="Gene3D" id="1.25.40.10">
    <property type="entry name" value="Tetratricopeptide repeat domain"/>
    <property type="match status" value="1"/>
</dbReference>
<sequence>MPHWWTPCLEAYPIRMPERTPPRIRSEQSESAVEPQFVKAMPLREVVADCEKRWFEQTLKAAKNGDVAMQSLVGQMFCSGYGVTANLKKGKLWLQKAAESDMEARSLLASLSGLEKTKASNLHSSKQT</sequence>
<dbReference type="EMBL" id="OZ020109">
    <property type="protein sequence ID" value="CAK9262070.1"/>
    <property type="molecule type" value="Genomic_DNA"/>
</dbReference>
<accession>A0ABP0W5J6</accession>